<name>A0A0D2MAE0_9CHLO</name>
<dbReference type="KEGG" id="mng:MNEG_15622"/>
<evidence type="ECO:0000313" key="1">
    <source>
        <dbReference type="EMBL" id="KIY92340.1"/>
    </source>
</evidence>
<proteinExistence type="predicted"/>
<dbReference type="Proteomes" id="UP000054498">
    <property type="component" value="Unassembled WGS sequence"/>
</dbReference>
<accession>A0A0D2MAE0</accession>
<dbReference type="EMBL" id="KK105718">
    <property type="protein sequence ID" value="KIY92340.1"/>
    <property type="molecule type" value="Genomic_DNA"/>
</dbReference>
<protein>
    <submittedName>
        <fullName evidence="1">Uncharacterized protein</fullName>
    </submittedName>
</protein>
<sequence>MYTLAGSPALQRTRGGGRDRQLLLSADFSTQRVRPTIENGCSTRLKNITISYTSQDGSTRTLRGPRTLVARGKRRIGVRVSVPSEVTISGAVEGGAAFQLTFDADKDGQLVLTGGGSGGGAVGRVEGAPCTATTAAAALQEAAPAGTKPAPLTGAAKAAAQAAADAELAAASLDPTTTLDGGPNLGAYDRVQTAPAFPAGASQLIAFADKVIAYRNEPVDIYILANDRLRDATNTTVTLFDASSSSQLELLSIVDSGGETGESVFQRVNPNDDALTEHPGGSGWAAC</sequence>
<dbReference type="AlphaFoldDB" id="A0A0D2MAE0"/>
<reference evidence="1 2" key="1">
    <citation type="journal article" date="2013" name="BMC Genomics">
        <title>Reconstruction of the lipid metabolism for the microalga Monoraphidium neglectum from its genome sequence reveals characteristics suitable for biofuel production.</title>
        <authorList>
            <person name="Bogen C."/>
            <person name="Al-Dilaimi A."/>
            <person name="Albersmeier A."/>
            <person name="Wichmann J."/>
            <person name="Grundmann M."/>
            <person name="Rupp O."/>
            <person name="Lauersen K.J."/>
            <person name="Blifernez-Klassen O."/>
            <person name="Kalinowski J."/>
            <person name="Goesmann A."/>
            <person name="Mussgnug J.H."/>
            <person name="Kruse O."/>
        </authorList>
    </citation>
    <scope>NUCLEOTIDE SEQUENCE [LARGE SCALE GENOMIC DNA]</scope>
    <source>
        <strain evidence="1 2">SAG 48.87</strain>
    </source>
</reference>
<gene>
    <name evidence="1" type="ORF">MNEG_15622</name>
</gene>
<keyword evidence="2" id="KW-1185">Reference proteome</keyword>
<evidence type="ECO:0000313" key="2">
    <source>
        <dbReference type="Proteomes" id="UP000054498"/>
    </source>
</evidence>
<organism evidence="1 2">
    <name type="scientific">Monoraphidium neglectum</name>
    <dbReference type="NCBI Taxonomy" id="145388"/>
    <lineage>
        <taxon>Eukaryota</taxon>
        <taxon>Viridiplantae</taxon>
        <taxon>Chlorophyta</taxon>
        <taxon>core chlorophytes</taxon>
        <taxon>Chlorophyceae</taxon>
        <taxon>CS clade</taxon>
        <taxon>Sphaeropleales</taxon>
        <taxon>Selenastraceae</taxon>
        <taxon>Monoraphidium</taxon>
    </lineage>
</organism>
<dbReference type="GeneID" id="25733302"/>
<dbReference type="RefSeq" id="XP_013891360.1">
    <property type="nucleotide sequence ID" value="XM_014035906.1"/>
</dbReference>